<dbReference type="PANTHER" id="PTHR44196:SF1">
    <property type="entry name" value="DEHYDROGENASE_REDUCTASE SDR FAMILY MEMBER 7B"/>
    <property type="match status" value="1"/>
</dbReference>
<dbReference type="GO" id="GO:0016491">
    <property type="term" value="F:oxidoreductase activity"/>
    <property type="evidence" value="ECO:0007669"/>
    <property type="project" value="UniProtKB-KW"/>
</dbReference>
<evidence type="ECO:0000313" key="6">
    <source>
        <dbReference type="Proteomes" id="UP000321721"/>
    </source>
</evidence>
<comment type="caution">
    <text evidence="5">The sequence shown here is derived from an EMBL/GenBank/DDBJ whole genome shotgun (WGS) entry which is preliminary data.</text>
</comment>
<dbReference type="PRINTS" id="PR00081">
    <property type="entry name" value="GDHRDH"/>
</dbReference>
<dbReference type="PANTHER" id="PTHR44196">
    <property type="entry name" value="DEHYDROGENASE/REDUCTASE SDR FAMILY MEMBER 7B"/>
    <property type="match status" value="1"/>
</dbReference>
<name>A0A5C6S053_9FLAO</name>
<dbReference type="InterPro" id="IPR036291">
    <property type="entry name" value="NAD(P)-bd_dom_sf"/>
</dbReference>
<keyword evidence="6" id="KW-1185">Reference proteome</keyword>
<dbReference type="Gene3D" id="3.40.50.720">
    <property type="entry name" value="NAD(P)-binding Rossmann-like Domain"/>
    <property type="match status" value="1"/>
</dbReference>
<evidence type="ECO:0000256" key="1">
    <source>
        <dbReference type="ARBA" id="ARBA00006484"/>
    </source>
</evidence>
<dbReference type="InterPro" id="IPR057326">
    <property type="entry name" value="KR_dom"/>
</dbReference>
<reference evidence="5 6" key="1">
    <citation type="submission" date="2019-08" db="EMBL/GenBank/DDBJ databases">
        <title>Genome of Vicingus serpentipes NCIMB 15042.</title>
        <authorList>
            <person name="Bowman J.P."/>
        </authorList>
    </citation>
    <scope>NUCLEOTIDE SEQUENCE [LARGE SCALE GENOMIC DNA]</scope>
    <source>
        <strain evidence="5 6">NCIMB 15042</strain>
    </source>
</reference>
<protein>
    <submittedName>
        <fullName evidence="5">SDR family oxidoreductase</fullName>
    </submittedName>
</protein>
<sequence length="268" mass="29084">MKNKVIIITGASSGIGKACAEKFGAMGAKVVLAARNINNLNEAATQLQKLNIDLLAVQCDVSKKEDCEKLINETVSKYGKVDVLINNAGISMRALFNDTDLSVIERVMNINFWGTVYCTKYALPYLLQSKGSVVGVSSIAGYLGLPARTGYSASKYAMQGFLDALRTENLKTGLHVMVACPGFTASNIRNTALSSDGSAQGESPRKEEKMMTAEEVANYIYKGVSSRKRTLVLTTEGKLAVFLGKLFPKFIEKQVFNKMAKEPDSPIK</sequence>
<dbReference type="EMBL" id="VOOS01000001">
    <property type="protein sequence ID" value="TXB66992.1"/>
    <property type="molecule type" value="Genomic_DNA"/>
</dbReference>
<dbReference type="PROSITE" id="PS00061">
    <property type="entry name" value="ADH_SHORT"/>
    <property type="match status" value="1"/>
</dbReference>
<evidence type="ECO:0000256" key="3">
    <source>
        <dbReference type="RuleBase" id="RU000363"/>
    </source>
</evidence>
<evidence type="ECO:0000256" key="2">
    <source>
        <dbReference type="ARBA" id="ARBA00023002"/>
    </source>
</evidence>
<dbReference type="RefSeq" id="WP_147098123.1">
    <property type="nucleotide sequence ID" value="NZ_VOOS01000001.1"/>
</dbReference>
<dbReference type="SMART" id="SM00822">
    <property type="entry name" value="PKS_KR"/>
    <property type="match status" value="1"/>
</dbReference>
<gene>
    <name evidence="5" type="ORF">FRY74_02065</name>
</gene>
<dbReference type="Proteomes" id="UP000321721">
    <property type="component" value="Unassembled WGS sequence"/>
</dbReference>
<accession>A0A5C6S053</accession>
<evidence type="ECO:0000259" key="4">
    <source>
        <dbReference type="SMART" id="SM00822"/>
    </source>
</evidence>
<dbReference type="OrthoDB" id="822355at2"/>
<dbReference type="InterPro" id="IPR002347">
    <property type="entry name" value="SDR_fam"/>
</dbReference>
<dbReference type="SUPFAM" id="SSF51735">
    <property type="entry name" value="NAD(P)-binding Rossmann-fold domains"/>
    <property type="match status" value="1"/>
</dbReference>
<dbReference type="FunFam" id="3.40.50.720:FF:000084">
    <property type="entry name" value="Short-chain dehydrogenase reductase"/>
    <property type="match status" value="1"/>
</dbReference>
<organism evidence="5 6">
    <name type="scientific">Vicingus serpentipes</name>
    <dbReference type="NCBI Taxonomy" id="1926625"/>
    <lineage>
        <taxon>Bacteria</taxon>
        <taxon>Pseudomonadati</taxon>
        <taxon>Bacteroidota</taxon>
        <taxon>Flavobacteriia</taxon>
        <taxon>Flavobacteriales</taxon>
        <taxon>Vicingaceae</taxon>
        <taxon>Vicingus</taxon>
    </lineage>
</organism>
<dbReference type="AlphaFoldDB" id="A0A5C6S053"/>
<dbReference type="InterPro" id="IPR020904">
    <property type="entry name" value="Sc_DH/Rdtase_CS"/>
</dbReference>
<proteinExistence type="inferred from homology"/>
<dbReference type="GO" id="GO:0016020">
    <property type="term" value="C:membrane"/>
    <property type="evidence" value="ECO:0007669"/>
    <property type="project" value="TreeGrafter"/>
</dbReference>
<comment type="similarity">
    <text evidence="1 3">Belongs to the short-chain dehydrogenases/reductases (SDR) family.</text>
</comment>
<evidence type="ECO:0000313" key="5">
    <source>
        <dbReference type="EMBL" id="TXB66992.1"/>
    </source>
</evidence>
<dbReference type="PRINTS" id="PR00080">
    <property type="entry name" value="SDRFAMILY"/>
</dbReference>
<feature type="domain" description="Ketoreductase" evidence="4">
    <location>
        <begin position="4"/>
        <end position="186"/>
    </location>
</feature>
<dbReference type="Pfam" id="PF00106">
    <property type="entry name" value="adh_short"/>
    <property type="match status" value="1"/>
</dbReference>
<dbReference type="NCBIfam" id="NF004825">
    <property type="entry name" value="PRK06181.1"/>
    <property type="match status" value="1"/>
</dbReference>
<keyword evidence="2" id="KW-0560">Oxidoreductase</keyword>